<dbReference type="OrthoDB" id="429813at2759"/>
<comment type="caution">
    <text evidence="7">The sequence shown here is derived from an EMBL/GenBank/DDBJ whole genome shotgun (WGS) entry which is preliminary data.</text>
</comment>
<dbReference type="CDD" id="cd05236">
    <property type="entry name" value="FAR-N_SDR_e"/>
    <property type="match status" value="1"/>
</dbReference>
<evidence type="ECO:0000259" key="5">
    <source>
        <dbReference type="Pfam" id="PF03015"/>
    </source>
</evidence>
<evidence type="ECO:0000256" key="4">
    <source>
        <dbReference type="RuleBase" id="RU363097"/>
    </source>
</evidence>
<evidence type="ECO:0000313" key="8">
    <source>
        <dbReference type="Proteomes" id="UP000231279"/>
    </source>
</evidence>
<dbReference type="SUPFAM" id="SSF51735">
    <property type="entry name" value="NAD(P)-binding Rossmann-fold domains"/>
    <property type="match status" value="1"/>
</dbReference>
<protein>
    <recommendedName>
        <fullName evidence="4">Fatty acyl-CoA reductase</fullName>
        <ecNumber evidence="4">1.2.1.84</ecNumber>
    </recommendedName>
</protein>
<dbReference type="PANTHER" id="PTHR11011:SF45">
    <property type="entry name" value="FATTY ACYL-COA REDUCTASE CG8306-RELATED"/>
    <property type="match status" value="1"/>
</dbReference>
<evidence type="ECO:0000313" key="7">
    <source>
        <dbReference type="EMBL" id="PIN05112.1"/>
    </source>
</evidence>
<name>A0A2G9GIU2_9LAMI</name>
<evidence type="ECO:0000256" key="3">
    <source>
        <dbReference type="ARBA" id="ARBA00023098"/>
    </source>
</evidence>
<accession>A0A2G9GIU2</accession>
<keyword evidence="8" id="KW-1185">Reference proteome</keyword>
<evidence type="ECO:0000256" key="2">
    <source>
        <dbReference type="ARBA" id="ARBA00022516"/>
    </source>
</evidence>
<dbReference type="GO" id="GO:0035336">
    <property type="term" value="P:long-chain fatty-acyl-CoA metabolic process"/>
    <property type="evidence" value="ECO:0007669"/>
    <property type="project" value="TreeGrafter"/>
</dbReference>
<dbReference type="Pfam" id="PF07993">
    <property type="entry name" value="NAD_binding_4"/>
    <property type="match status" value="1"/>
</dbReference>
<sequence length="562" mass="63320">MKFSSEKYSQKIKVSSFGNYEKIKLRSGKRVGKVGVSYNGYTYFTSPHHPLESELPLEVESGFGINGGIGIEKFFEGKNIFITGATGLVGKALVEKLLRSTSVGKIYLLVKADNREAALDRLTKEIVNSELFKCIQEKHGNSYDEFVREKLIPVVGNICEPNLGMDTYSTHEIIKEVDVIIESAASTTLNDRYDDLLDTNVNAPQRLMRFAKTCKNLKLFVHISTAFVNGRKEGIIFEKPLVMGDDGRNEAMSSSITSLPRVDLADEIKLAMRTIMASKDSDATKDLKRLGLERAALYGWYNPYHMTKAMGEMALNEMRGGVPVLIIRPSVIESTFNEPLPGWIQGNRMYDPVIISYGKGLLPAYLADPDVHMDIVPVDMVANTTIAAIAKHGITDKPDLNVYHAATGYLNPLPFSDFFEYIYEHFSSSPLSPDLEGIKKMKLFSEFNDFSRYLRDGISELNSNAFGVNGNTTLQKHQKQYKARVAYAEQLCKMYEFVGFFKARFHTGNTQKLLEEMSKEEQVNFEIDARKIDWRKYFVEVHIPGLRKHVLNGARASSNTTY</sequence>
<dbReference type="GO" id="GO:0102965">
    <property type="term" value="F:alcohol-forming long-chain fatty acyl-CoA reductase activity"/>
    <property type="evidence" value="ECO:0007669"/>
    <property type="project" value="UniProtKB-EC"/>
</dbReference>
<dbReference type="InterPro" id="IPR033640">
    <property type="entry name" value="FAR_C"/>
</dbReference>
<dbReference type="InterPro" id="IPR013120">
    <property type="entry name" value="FAR_NAD-bd"/>
</dbReference>
<dbReference type="PANTHER" id="PTHR11011">
    <property type="entry name" value="MALE STERILITY PROTEIN 2-RELATED"/>
    <property type="match status" value="1"/>
</dbReference>
<feature type="domain" description="Thioester reductase (TE)" evidence="6">
    <location>
        <begin position="82"/>
        <end position="384"/>
    </location>
</feature>
<evidence type="ECO:0000256" key="1">
    <source>
        <dbReference type="ARBA" id="ARBA00005928"/>
    </source>
</evidence>
<dbReference type="EC" id="1.2.1.84" evidence="4"/>
<feature type="domain" description="Fatty acyl-CoA reductase C-terminal" evidence="5">
    <location>
        <begin position="474"/>
        <end position="552"/>
    </location>
</feature>
<dbReference type="InterPro" id="IPR026055">
    <property type="entry name" value="FAR"/>
</dbReference>
<dbReference type="InterPro" id="IPR036291">
    <property type="entry name" value="NAD(P)-bd_dom_sf"/>
</dbReference>
<dbReference type="AlphaFoldDB" id="A0A2G9GIU2"/>
<reference evidence="8" key="1">
    <citation type="journal article" date="2018" name="Gigascience">
        <title>Genome assembly of the Pink Ipe (Handroanthus impetiginosus, Bignoniaceae), a highly valued, ecologically keystone Neotropical timber forest tree.</title>
        <authorList>
            <person name="Silva-Junior O.B."/>
            <person name="Grattapaglia D."/>
            <person name="Novaes E."/>
            <person name="Collevatti R.G."/>
        </authorList>
    </citation>
    <scope>NUCLEOTIDE SEQUENCE [LARGE SCALE GENOMIC DNA]</scope>
    <source>
        <strain evidence="8">cv. UFG-1</strain>
    </source>
</reference>
<dbReference type="GO" id="GO:0080019">
    <property type="term" value="F:alcohol-forming very long-chain fatty acyl-CoA reductase activity"/>
    <property type="evidence" value="ECO:0007669"/>
    <property type="project" value="InterPro"/>
</dbReference>
<keyword evidence="2 4" id="KW-0444">Lipid biosynthesis</keyword>
<dbReference type="Pfam" id="PF03015">
    <property type="entry name" value="Sterile"/>
    <property type="match status" value="1"/>
</dbReference>
<organism evidence="7 8">
    <name type="scientific">Handroanthus impetiginosus</name>
    <dbReference type="NCBI Taxonomy" id="429701"/>
    <lineage>
        <taxon>Eukaryota</taxon>
        <taxon>Viridiplantae</taxon>
        <taxon>Streptophyta</taxon>
        <taxon>Embryophyta</taxon>
        <taxon>Tracheophyta</taxon>
        <taxon>Spermatophyta</taxon>
        <taxon>Magnoliopsida</taxon>
        <taxon>eudicotyledons</taxon>
        <taxon>Gunneridae</taxon>
        <taxon>Pentapetalae</taxon>
        <taxon>asterids</taxon>
        <taxon>lamiids</taxon>
        <taxon>Lamiales</taxon>
        <taxon>Bignoniaceae</taxon>
        <taxon>Crescentiina</taxon>
        <taxon>Tabebuia alliance</taxon>
        <taxon>Handroanthus</taxon>
    </lineage>
</organism>
<dbReference type="CDD" id="cd09071">
    <property type="entry name" value="FAR_C"/>
    <property type="match status" value="1"/>
</dbReference>
<keyword evidence="3 4" id="KW-0443">Lipid metabolism</keyword>
<dbReference type="GO" id="GO:0010345">
    <property type="term" value="P:suberin biosynthetic process"/>
    <property type="evidence" value="ECO:0007669"/>
    <property type="project" value="TreeGrafter"/>
</dbReference>
<keyword evidence="4" id="KW-0521">NADP</keyword>
<comment type="similarity">
    <text evidence="1 4">Belongs to the fatty acyl-CoA reductase family.</text>
</comment>
<dbReference type="STRING" id="429701.A0A2G9GIU2"/>
<dbReference type="Gene3D" id="3.40.50.720">
    <property type="entry name" value="NAD(P)-binding Rossmann-like Domain"/>
    <property type="match status" value="1"/>
</dbReference>
<gene>
    <name evidence="7" type="ORF">CDL12_22350</name>
</gene>
<comment type="function">
    <text evidence="4">Catalyzes the reduction of fatty acyl-CoA to fatty alcohols.</text>
</comment>
<dbReference type="Proteomes" id="UP000231279">
    <property type="component" value="Unassembled WGS sequence"/>
</dbReference>
<proteinExistence type="inferred from homology"/>
<comment type="catalytic activity">
    <reaction evidence="4">
        <text>a long-chain fatty acyl-CoA + 2 NADPH + 2 H(+) = a long-chain primary fatty alcohol + 2 NADP(+) + CoA</text>
        <dbReference type="Rhea" id="RHEA:52716"/>
        <dbReference type="ChEBI" id="CHEBI:15378"/>
        <dbReference type="ChEBI" id="CHEBI:57287"/>
        <dbReference type="ChEBI" id="CHEBI:57783"/>
        <dbReference type="ChEBI" id="CHEBI:58349"/>
        <dbReference type="ChEBI" id="CHEBI:77396"/>
        <dbReference type="ChEBI" id="CHEBI:83139"/>
        <dbReference type="EC" id="1.2.1.84"/>
    </reaction>
</comment>
<evidence type="ECO:0000259" key="6">
    <source>
        <dbReference type="Pfam" id="PF07993"/>
    </source>
</evidence>
<keyword evidence="4 7" id="KW-0560">Oxidoreductase</keyword>
<dbReference type="EMBL" id="NKXS01004894">
    <property type="protein sequence ID" value="PIN05112.1"/>
    <property type="molecule type" value="Genomic_DNA"/>
</dbReference>